<dbReference type="InterPro" id="IPR050314">
    <property type="entry name" value="Glycosyl_Hydrlase_18"/>
</dbReference>
<dbReference type="InterPro" id="IPR001223">
    <property type="entry name" value="Glyco_hydro18_cat"/>
</dbReference>
<evidence type="ECO:0000313" key="3">
    <source>
        <dbReference type="Proteomes" id="UP000237347"/>
    </source>
</evidence>
<dbReference type="Gene3D" id="3.20.20.80">
    <property type="entry name" value="Glycosidases"/>
    <property type="match status" value="1"/>
</dbReference>
<dbReference type="PANTHER" id="PTHR11177">
    <property type="entry name" value="CHITINASE"/>
    <property type="match status" value="1"/>
</dbReference>
<sequence length="78" mass="9079">MLVSDYCYNGTTWIGYDDVQSIYTKVTYAKGKGLLGYFSWQIDLDYNWTLSKLNKLKLMNLSFSNVFVLVSRFLNSLL</sequence>
<proteinExistence type="predicted"/>
<keyword evidence="3" id="KW-1185">Reference proteome</keyword>
<feature type="domain" description="GH18" evidence="1">
    <location>
        <begin position="1"/>
        <end position="61"/>
    </location>
</feature>
<reference evidence="2 3" key="1">
    <citation type="journal article" date="2018" name="Sci. Data">
        <title>The draft genome sequence of cork oak.</title>
        <authorList>
            <person name="Ramos A.M."/>
            <person name="Usie A."/>
            <person name="Barbosa P."/>
            <person name="Barros P.M."/>
            <person name="Capote T."/>
            <person name="Chaves I."/>
            <person name="Simoes F."/>
            <person name="Abreu I."/>
            <person name="Carrasquinho I."/>
            <person name="Faro C."/>
            <person name="Guimaraes J.B."/>
            <person name="Mendonca D."/>
            <person name="Nobrega F."/>
            <person name="Rodrigues L."/>
            <person name="Saibo N.J.M."/>
            <person name="Varela M.C."/>
            <person name="Egas C."/>
            <person name="Matos J."/>
            <person name="Miguel C.M."/>
            <person name="Oliveira M.M."/>
            <person name="Ricardo C.P."/>
            <person name="Goncalves S."/>
        </authorList>
    </citation>
    <scope>NUCLEOTIDE SEQUENCE [LARGE SCALE GENOMIC DNA]</scope>
    <source>
        <strain evidence="3">cv. HL8</strain>
    </source>
</reference>
<dbReference type="EMBL" id="PKMF04000194">
    <property type="protein sequence ID" value="KAK7843955.1"/>
    <property type="molecule type" value="Genomic_DNA"/>
</dbReference>
<dbReference type="Gene3D" id="3.10.50.10">
    <property type="match status" value="1"/>
</dbReference>
<dbReference type="GO" id="GO:0005576">
    <property type="term" value="C:extracellular region"/>
    <property type="evidence" value="ECO:0007669"/>
    <property type="project" value="TreeGrafter"/>
</dbReference>
<dbReference type="AlphaFoldDB" id="A0AAW0KYH8"/>
<dbReference type="GO" id="GO:0004568">
    <property type="term" value="F:chitinase activity"/>
    <property type="evidence" value="ECO:0007669"/>
    <property type="project" value="TreeGrafter"/>
</dbReference>
<dbReference type="Pfam" id="PF00704">
    <property type="entry name" value="Glyco_hydro_18"/>
    <property type="match status" value="1"/>
</dbReference>
<dbReference type="PANTHER" id="PTHR11177:SF383">
    <property type="entry name" value="GLYCOSYL HYDROLASE FAMILY PROTEIN WITH CHITINASE INSERTION DOMAIN-CONTAINING PROTEIN"/>
    <property type="match status" value="1"/>
</dbReference>
<evidence type="ECO:0000313" key="2">
    <source>
        <dbReference type="EMBL" id="KAK7843955.1"/>
    </source>
</evidence>
<dbReference type="InterPro" id="IPR029070">
    <property type="entry name" value="Chitinase_insertion_sf"/>
</dbReference>
<dbReference type="SUPFAM" id="SSF51445">
    <property type="entry name" value="(Trans)glycosidases"/>
    <property type="match status" value="1"/>
</dbReference>
<dbReference type="PROSITE" id="PS51910">
    <property type="entry name" value="GH18_2"/>
    <property type="match status" value="1"/>
</dbReference>
<dbReference type="GO" id="GO:0005975">
    <property type="term" value="P:carbohydrate metabolic process"/>
    <property type="evidence" value="ECO:0007669"/>
    <property type="project" value="InterPro"/>
</dbReference>
<dbReference type="GO" id="GO:0008061">
    <property type="term" value="F:chitin binding"/>
    <property type="evidence" value="ECO:0007669"/>
    <property type="project" value="TreeGrafter"/>
</dbReference>
<dbReference type="InterPro" id="IPR017853">
    <property type="entry name" value="GH"/>
</dbReference>
<dbReference type="Proteomes" id="UP000237347">
    <property type="component" value="Unassembled WGS sequence"/>
</dbReference>
<comment type="caution">
    <text evidence="2">The sequence shown here is derived from an EMBL/GenBank/DDBJ whole genome shotgun (WGS) entry which is preliminary data.</text>
</comment>
<accession>A0AAW0KYH8</accession>
<name>A0AAW0KYH8_QUESU</name>
<protein>
    <submittedName>
        <fullName evidence="2">Class v chitinase</fullName>
    </submittedName>
</protein>
<gene>
    <name evidence="2" type="primary">ChiC_12</name>
    <name evidence="2" type="ORF">CFP56_011802</name>
</gene>
<evidence type="ECO:0000259" key="1">
    <source>
        <dbReference type="PROSITE" id="PS51910"/>
    </source>
</evidence>
<dbReference type="GO" id="GO:0006032">
    <property type="term" value="P:chitin catabolic process"/>
    <property type="evidence" value="ECO:0007669"/>
    <property type="project" value="TreeGrafter"/>
</dbReference>
<organism evidence="2 3">
    <name type="scientific">Quercus suber</name>
    <name type="common">Cork oak</name>
    <dbReference type="NCBI Taxonomy" id="58331"/>
    <lineage>
        <taxon>Eukaryota</taxon>
        <taxon>Viridiplantae</taxon>
        <taxon>Streptophyta</taxon>
        <taxon>Embryophyta</taxon>
        <taxon>Tracheophyta</taxon>
        <taxon>Spermatophyta</taxon>
        <taxon>Magnoliopsida</taxon>
        <taxon>eudicotyledons</taxon>
        <taxon>Gunneridae</taxon>
        <taxon>Pentapetalae</taxon>
        <taxon>rosids</taxon>
        <taxon>fabids</taxon>
        <taxon>Fagales</taxon>
        <taxon>Fagaceae</taxon>
        <taxon>Quercus</taxon>
    </lineage>
</organism>